<keyword evidence="4" id="KW-1185">Reference proteome</keyword>
<dbReference type="InterPro" id="IPR002347">
    <property type="entry name" value="SDR_fam"/>
</dbReference>
<evidence type="ECO:0000256" key="1">
    <source>
        <dbReference type="ARBA" id="ARBA00006484"/>
    </source>
</evidence>
<dbReference type="FunFam" id="3.40.50.720:FF:000084">
    <property type="entry name" value="Short-chain dehydrogenase reductase"/>
    <property type="match status" value="1"/>
</dbReference>
<evidence type="ECO:0000313" key="4">
    <source>
        <dbReference type="Proteomes" id="UP000325957"/>
    </source>
</evidence>
<dbReference type="InterPro" id="IPR036291">
    <property type="entry name" value="NAD(P)-bd_dom_sf"/>
</dbReference>
<dbReference type="PRINTS" id="PR00080">
    <property type="entry name" value="SDRFAMILY"/>
</dbReference>
<organism evidence="3 4">
    <name type="scientific">Kocuria coralli</name>
    <dbReference type="NCBI Taxonomy" id="1461025"/>
    <lineage>
        <taxon>Bacteria</taxon>
        <taxon>Bacillati</taxon>
        <taxon>Actinomycetota</taxon>
        <taxon>Actinomycetes</taxon>
        <taxon>Micrococcales</taxon>
        <taxon>Micrococcaceae</taxon>
        <taxon>Kocuria</taxon>
    </lineage>
</organism>
<keyword evidence="2" id="KW-0560">Oxidoreductase</keyword>
<dbReference type="OrthoDB" id="286404at2"/>
<dbReference type="Gene3D" id="3.40.50.720">
    <property type="entry name" value="NAD(P)-binding Rossmann-like Domain"/>
    <property type="match status" value="1"/>
</dbReference>
<evidence type="ECO:0000313" key="3">
    <source>
        <dbReference type="EMBL" id="KAA9393193.1"/>
    </source>
</evidence>
<gene>
    <name evidence="3" type="ORF">FCK90_13500</name>
</gene>
<evidence type="ECO:0000256" key="2">
    <source>
        <dbReference type="ARBA" id="ARBA00023002"/>
    </source>
</evidence>
<protein>
    <submittedName>
        <fullName evidence="3">SDR family oxidoreductase</fullName>
    </submittedName>
</protein>
<name>A0A5J5KU54_9MICC</name>
<dbReference type="AlphaFoldDB" id="A0A5J5KU54"/>
<dbReference type="EMBL" id="SZWF01000024">
    <property type="protein sequence ID" value="KAA9393193.1"/>
    <property type="molecule type" value="Genomic_DNA"/>
</dbReference>
<dbReference type="SUPFAM" id="SSF51735">
    <property type="entry name" value="NAD(P)-binding Rossmann-fold domains"/>
    <property type="match status" value="1"/>
</dbReference>
<dbReference type="Proteomes" id="UP000325957">
    <property type="component" value="Unassembled WGS sequence"/>
</dbReference>
<comment type="caution">
    <text evidence="3">The sequence shown here is derived from an EMBL/GenBank/DDBJ whole genome shotgun (WGS) entry which is preliminary data.</text>
</comment>
<dbReference type="Pfam" id="PF13561">
    <property type="entry name" value="adh_short_C2"/>
    <property type="match status" value="1"/>
</dbReference>
<comment type="similarity">
    <text evidence="1">Belongs to the short-chain dehydrogenases/reductases (SDR) family.</text>
</comment>
<dbReference type="PANTHER" id="PTHR42760:SF115">
    <property type="entry name" value="3-OXOACYL-[ACYL-CARRIER-PROTEIN] REDUCTASE FABG"/>
    <property type="match status" value="1"/>
</dbReference>
<dbReference type="PRINTS" id="PR00081">
    <property type="entry name" value="GDHRDH"/>
</dbReference>
<reference evidence="3 4" key="1">
    <citation type="submission" date="2019-05" db="EMBL/GenBank/DDBJ databases">
        <title>Kocuria coralli sp. nov., a novel actinobacterium isolated from coral reef seawater.</title>
        <authorList>
            <person name="Li J."/>
        </authorList>
    </citation>
    <scope>NUCLEOTIDE SEQUENCE [LARGE SCALE GENOMIC DNA]</scope>
    <source>
        <strain evidence="3 4">SCSIO 13007</strain>
    </source>
</reference>
<dbReference type="PANTHER" id="PTHR42760">
    <property type="entry name" value="SHORT-CHAIN DEHYDROGENASES/REDUCTASES FAMILY MEMBER"/>
    <property type="match status" value="1"/>
</dbReference>
<sequence>MTHDLSDRTVLVTGSARGLGWTYARAFLDAGARVILHASSEGSLEQAREKAAAFPTEQWRTCSFDVSDAEQVEAGVAELNAAGWAPSVLVNNAGIQRRGNLLDLDATVWDKVIGVNLSGAFYVGAAVGRLMREAGHGKIVNIGSVTTERARKGVGPYTAAKCGVHGLTQAMAVDFAEWNIQVNTLSPGYFRTEMNTALVDDPQFDRWLRDRTPADRWGEPEELVGAMLFLCSGGADFVTGQNLVVDGGIVSSL</sequence>
<accession>A0A5J5KU54</accession>
<proteinExistence type="inferred from homology"/>
<dbReference type="GO" id="GO:0016616">
    <property type="term" value="F:oxidoreductase activity, acting on the CH-OH group of donors, NAD or NADP as acceptor"/>
    <property type="evidence" value="ECO:0007669"/>
    <property type="project" value="TreeGrafter"/>
</dbReference>
<dbReference type="RefSeq" id="WP_158034832.1">
    <property type="nucleotide sequence ID" value="NZ_ML708628.1"/>
</dbReference>